<evidence type="ECO:0000256" key="5">
    <source>
        <dbReference type="ARBA" id="ARBA00023002"/>
    </source>
</evidence>
<comment type="cofactor">
    <cofactor evidence="1">
        <name>FAD</name>
        <dbReference type="ChEBI" id="CHEBI:57692"/>
    </cofactor>
</comment>
<keyword evidence="3" id="KW-0285">Flavoprotein</keyword>
<dbReference type="SUPFAM" id="SSF56176">
    <property type="entry name" value="FAD-binding/transporter-associated domain-like"/>
    <property type="match status" value="1"/>
</dbReference>
<name>A0A8H7WHL4_9HELO</name>
<evidence type="ECO:0000256" key="1">
    <source>
        <dbReference type="ARBA" id="ARBA00001974"/>
    </source>
</evidence>
<dbReference type="Gene3D" id="3.30.43.10">
    <property type="entry name" value="Uridine Diphospho-n-acetylenolpyruvylglucosamine Reductase, domain 2"/>
    <property type="match status" value="1"/>
</dbReference>
<evidence type="ECO:0000313" key="8">
    <source>
        <dbReference type="Proteomes" id="UP000664132"/>
    </source>
</evidence>
<evidence type="ECO:0000256" key="4">
    <source>
        <dbReference type="ARBA" id="ARBA00022827"/>
    </source>
</evidence>
<dbReference type="InterPro" id="IPR012951">
    <property type="entry name" value="BBE"/>
</dbReference>
<proteinExistence type="inferred from homology"/>
<dbReference type="Gene3D" id="3.30.465.10">
    <property type="match status" value="1"/>
</dbReference>
<gene>
    <name evidence="7" type="ORF">IFR04_001824</name>
</gene>
<keyword evidence="4" id="KW-0274">FAD</keyword>
<dbReference type="OrthoDB" id="415825at2759"/>
<dbReference type="PANTHER" id="PTHR42973:SF39">
    <property type="entry name" value="FAD-BINDING PCMH-TYPE DOMAIN-CONTAINING PROTEIN"/>
    <property type="match status" value="1"/>
</dbReference>
<dbReference type="Pfam" id="PF08031">
    <property type="entry name" value="BBE"/>
    <property type="match status" value="1"/>
</dbReference>
<dbReference type="GO" id="GO:0016491">
    <property type="term" value="F:oxidoreductase activity"/>
    <property type="evidence" value="ECO:0007669"/>
    <property type="project" value="UniProtKB-KW"/>
</dbReference>
<dbReference type="InterPro" id="IPR016167">
    <property type="entry name" value="FAD-bd_PCMH_sub1"/>
</dbReference>
<dbReference type="InterPro" id="IPR006094">
    <property type="entry name" value="Oxid_FAD_bind_N"/>
</dbReference>
<keyword evidence="5" id="KW-0560">Oxidoreductase</keyword>
<feature type="domain" description="FAD-binding PCMH-type" evidence="6">
    <location>
        <begin position="88"/>
        <end position="262"/>
    </location>
</feature>
<dbReference type="InterPro" id="IPR036318">
    <property type="entry name" value="FAD-bd_PCMH-like_sf"/>
</dbReference>
<accession>A0A8H7WHL4</accession>
<keyword evidence="8" id="KW-1185">Reference proteome</keyword>
<dbReference type="InterPro" id="IPR050416">
    <property type="entry name" value="FAD-linked_Oxidoreductase"/>
</dbReference>
<evidence type="ECO:0000256" key="2">
    <source>
        <dbReference type="ARBA" id="ARBA00005466"/>
    </source>
</evidence>
<sequence>MYHVTLQCETAMQSPLLKHELEEGLLLIPQISKSDGELIIVTVHDSILIVREMPSQTLEDVRSQHHGLIILPNVELYDLLAQRWSPNEEGKPQVIFQPVREADVGLAISYAVANDLDVAVANGGHSFLAASSTVGGVQIDMRRMRMAYVNNERFGADGILTIEGGAIVSDVAGACEKRGTYITLPSHKEIGYVGFTLGGGGGWGLGHQGLSIDLLLEARIALASGQVVTASENENPGLFWAVKGAGYNFGVVTGMKFKVKGLTTRVFSGCIVYPQTSYEDVFLAMEKYVAQQQEEDMVSFVLTPFLPGVPAPEALVAIPYYHGDDEQEARRRFKVFFDVPHIEAKVGLMWSHQTADLFPEALWPRTNRLSNGTVCTRLSPDIWLPVIDDLRKWWEVDPSRRAGTQFFLGLYNWRKTLTGGESSSAWPPSRDPPDDAGNVGGSWRDFAVYIGYDDLAEADAARDYALLVVDNLRTSHTEFVGGDVIKDGVYPNAGAMRHFKGDYIYKENYPRLQEIKAKYDPGNVFNKKHPIEPKQ</sequence>
<dbReference type="AlphaFoldDB" id="A0A8H7WHL4"/>
<dbReference type="PROSITE" id="PS51387">
    <property type="entry name" value="FAD_PCMH"/>
    <property type="match status" value="1"/>
</dbReference>
<dbReference type="InterPro" id="IPR016166">
    <property type="entry name" value="FAD-bd_PCMH"/>
</dbReference>
<comment type="caution">
    <text evidence="7">The sequence shown here is derived from an EMBL/GenBank/DDBJ whole genome shotgun (WGS) entry which is preliminary data.</text>
</comment>
<evidence type="ECO:0000313" key="7">
    <source>
        <dbReference type="EMBL" id="KAG4425054.1"/>
    </source>
</evidence>
<dbReference type="EMBL" id="JAFJYH010000014">
    <property type="protein sequence ID" value="KAG4425054.1"/>
    <property type="molecule type" value="Genomic_DNA"/>
</dbReference>
<dbReference type="PANTHER" id="PTHR42973">
    <property type="entry name" value="BINDING OXIDOREDUCTASE, PUTATIVE (AFU_ORTHOLOGUE AFUA_1G17690)-RELATED"/>
    <property type="match status" value="1"/>
</dbReference>
<comment type="similarity">
    <text evidence="2">Belongs to the oxygen-dependent FAD-linked oxidoreductase family.</text>
</comment>
<protein>
    <recommendedName>
        <fullName evidence="6">FAD-binding PCMH-type domain-containing protein</fullName>
    </recommendedName>
</protein>
<evidence type="ECO:0000256" key="3">
    <source>
        <dbReference type="ARBA" id="ARBA00022630"/>
    </source>
</evidence>
<organism evidence="7 8">
    <name type="scientific">Cadophora malorum</name>
    <dbReference type="NCBI Taxonomy" id="108018"/>
    <lineage>
        <taxon>Eukaryota</taxon>
        <taxon>Fungi</taxon>
        <taxon>Dikarya</taxon>
        <taxon>Ascomycota</taxon>
        <taxon>Pezizomycotina</taxon>
        <taxon>Leotiomycetes</taxon>
        <taxon>Helotiales</taxon>
        <taxon>Ploettnerulaceae</taxon>
        <taxon>Cadophora</taxon>
    </lineage>
</organism>
<evidence type="ECO:0000259" key="6">
    <source>
        <dbReference type="PROSITE" id="PS51387"/>
    </source>
</evidence>
<dbReference type="Gene3D" id="3.40.462.20">
    <property type="match status" value="1"/>
</dbReference>
<dbReference type="GO" id="GO:0071949">
    <property type="term" value="F:FAD binding"/>
    <property type="evidence" value="ECO:0007669"/>
    <property type="project" value="InterPro"/>
</dbReference>
<dbReference type="Proteomes" id="UP000664132">
    <property type="component" value="Unassembled WGS sequence"/>
</dbReference>
<dbReference type="InterPro" id="IPR016169">
    <property type="entry name" value="FAD-bd_PCMH_sub2"/>
</dbReference>
<dbReference type="Pfam" id="PF01565">
    <property type="entry name" value="FAD_binding_4"/>
    <property type="match status" value="1"/>
</dbReference>
<reference evidence="7" key="1">
    <citation type="submission" date="2021-02" db="EMBL/GenBank/DDBJ databases">
        <title>Genome sequence Cadophora malorum strain M34.</title>
        <authorList>
            <person name="Stefanovic E."/>
            <person name="Vu D."/>
            <person name="Scully C."/>
            <person name="Dijksterhuis J."/>
            <person name="Roader J."/>
            <person name="Houbraken J."/>
        </authorList>
    </citation>
    <scope>NUCLEOTIDE SEQUENCE</scope>
    <source>
        <strain evidence="7">M34</strain>
    </source>
</reference>